<dbReference type="GeneID" id="43665206"/>
<sequence length="82" mass="9087">MSLGLASAWAKVLHGCDSGRWPHCRHVHTASPVSHEYGIKTGWSCRNTKRVSHVASRRIDILHPSLGREYASHCLGTGTEIR</sequence>
<dbReference type="EMBL" id="ML736738">
    <property type="protein sequence ID" value="KAE8410046.1"/>
    <property type="molecule type" value="Genomic_DNA"/>
</dbReference>
<proteinExistence type="predicted"/>
<reference evidence="1 2" key="1">
    <citation type="submission" date="2019-04" db="EMBL/GenBank/DDBJ databases">
        <authorList>
            <consortium name="DOE Joint Genome Institute"/>
            <person name="Mondo S."/>
            <person name="Kjaerbolling I."/>
            <person name="Vesth T."/>
            <person name="Frisvad J.C."/>
            <person name="Nybo J.L."/>
            <person name="Theobald S."/>
            <person name="Kildgaard S."/>
            <person name="Isbrandt T."/>
            <person name="Kuo A."/>
            <person name="Sato A."/>
            <person name="Lyhne E.K."/>
            <person name="Kogle M.E."/>
            <person name="Wiebenga A."/>
            <person name="Kun R.S."/>
            <person name="Lubbers R.J."/>
            <person name="Makela M.R."/>
            <person name="Barry K."/>
            <person name="Chovatia M."/>
            <person name="Clum A."/>
            <person name="Daum C."/>
            <person name="Haridas S."/>
            <person name="He G."/>
            <person name="LaButti K."/>
            <person name="Lipzen A."/>
            <person name="Riley R."/>
            <person name="Salamov A."/>
            <person name="Simmons B.A."/>
            <person name="Magnuson J.K."/>
            <person name="Henrissat B."/>
            <person name="Mortensen U.H."/>
            <person name="Larsen T.O."/>
            <person name="Devries R.P."/>
            <person name="Grigoriev I.V."/>
            <person name="Machida M."/>
            <person name="Baker S.E."/>
            <person name="Andersen M.R."/>
            <person name="Cantor M.N."/>
            <person name="Hua S.X."/>
        </authorList>
    </citation>
    <scope>NUCLEOTIDE SEQUENCE [LARGE SCALE GENOMIC DNA]</scope>
    <source>
        <strain evidence="1 2">CBS 119388</strain>
    </source>
</reference>
<dbReference type="Proteomes" id="UP000325579">
    <property type="component" value="Unassembled WGS sequence"/>
</dbReference>
<gene>
    <name evidence="1" type="ORF">BDV37DRAFT_235571</name>
</gene>
<organism evidence="1 2">
    <name type="scientific">Aspergillus pseudonomiae</name>
    <dbReference type="NCBI Taxonomy" id="1506151"/>
    <lineage>
        <taxon>Eukaryota</taxon>
        <taxon>Fungi</taxon>
        <taxon>Dikarya</taxon>
        <taxon>Ascomycota</taxon>
        <taxon>Pezizomycotina</taxon>
        <taxon>Eurotiomycetes</taxon>
        <taxon>Eurotiomycetidae</taxon>
        <taxon>Eurotiales</taxon>
        <taxon>Aspergillaceae</taxon>
        <taxon>Aspergillus</taxon>
        <taxon>Aspergillus subgen. Circumdati</taxon>
    </lineage>
</organism>
<protein>
    <submittedName>
        <fullName evidence="1">Uncharacterized protein</fullName>
    </submittedName>
</protein>
<evidence type="ECO:0000313" key="2">
    <source>
        <dbReference type="Proteomes" id="UP000325579"/>
    </source>
</evidence>
<accession>A0A5N7DUK2</accession>
<evidence type="ECO:0000313" key="1">
    <source>
        <dbReference type="EMBL" id="KAE8410046.1"/>
    </source>
</evidence>
<dbReference type="RefSeq" id="XP_031947365.1">
    <property type="nucleotide sequence ID" value="XM_032080515.1"/>
</dbReference>
<name>A0A5N7DUK2_9EURO</name>
<keyword evidence="2" id="KW-1185">Reference proteome</keyword>
<dbReference type="AlphaFoldDB" id="A0A5N7DUK2"/>